<evidence type="ECO:0000256" key="1">
    <source>
        <dbReference type="SAM" id="MobiDB-lite"/>
    </source>
</evidence>
<dbReference type="EMBL" id="CP002902">
    <property type="protein sequence ID" value="AEJ43430.1"/>
    <property type="molecule type" value="Genomic_DNA"/>
</dbReference>
<accession>F8IJB0</accession>
<dbReference type="STRING" id="1048834.TC41_1497"/>
<evidence type="ECO:0000256" key="2">
    <source>
        <dbReference type="SAM" id="Phobius"/>
    </source>
</evidence>
<dbReference type="PANTHER" id="PTHR40446:SF2">
    <property type="entry name" value="N-ACETYLGLUCOSAMINE-1-PHOSPHODIESTER ALPHA-N-ACETYLGLUCOSAMINIDASE"/>
    <property type="match status" value="1"/>
</dbReference>
<sequence length="344" mass="36636">MQGGTALDRRPHRTARIQESKTKDKPRRRGGWLGVLIATALYAFVSASLLVFHGPFPALRTYVIDTLDETRHGYLLRPLSLFTLPESVIADHALSGSLVSDTLPISDIVTRDFNDADNSMHLYTYHGNTFTAYILVVDNPKRVRVAVTKYLGERGETVPQLVQDAGAVAGINGGAFADNNQQGTGAQPLGITIVDGRVITGANSTAKYPEIGFTSGGQMIAGDYSLADLEKLHVTEALSFGPVLVLNGQPVEVPDQGLNPRTAIGQTADGKVIMVVTDGRGQFGHLGASMSDITAIMLQYHAVIAADLDGGSSTTMVYNGRMVNTPVDLTGPRSVATAFVVMPN</sequence>
<dbReference type="Pfam" id="PF09992">
    <property type="entry name" value="NAGPA"/>
    <property type="match status" value="1"/>
</dbReference>
<keyword evidence="2" id="KW-0812">Transmembrane</keyword>
<evidence type="ECO:0000313" key="5">
    <source>
        <dbReference type="Proteomes" id="UP000000292"/>
    </source>
</evidence>
<protein>
    <submittedName>
        <fullName evidence="4">N-acetylglucosamine-1-phosphodiester alpha-N-acetylglucosaminidase-like protein exopolysaccharide biosynthesis protein</fullName>
    </submittedName>
</protein>
<dbReference type="PATRIC" id="fig|1048834.4.peg.1421"/>
<dbReference type="KEGG" id="aad:TC41_1497"/>
<dbReference type="PANTHER" id="PTHR40446">
    <property type="entry name" value="N-ACETYLGLUCOSAMINE-1-PHOSPHODIESTER ALPHA-N-ACETYLGLUCOSAMINIDASE"/>
    <property type="match status" value="1"/>
</dbReference>
<reference evidence="4 5" key="1">
    <citation type="journal article" date="2011" name="J. Bacteriol.">
        <title>Complete Genome Sequence of Alicyclobacillus acidocaldarius Strain Tc-4-1.</title>
        <authorList>
            <person name="Chen Y."/>
            <person name="He Y."/>
            <person name="Zhang B."/>
            <person name="Yang J."/>
            <person name="Li W."/>
            <person name="Dong Z."/>
            <person name="Hu S."/>
        </authorList>
    </citation>
    <scope>NUCLEOTIDE SEQUENCE [LARGE SCALE GENOMIC DNA]</scope>
    <source>
        <strain evidence="4 5">Tc-4-1</strain>
    </source>
</reference>
<feature type="region of interest" description="Disordered" evidence="1">
    <location>
        <begin position="1"/>
        <end position="27"/>
    </location>
</feature>
<dbReference type="HOGENOM" id="CLU_058779_0_0_9"/>
<reference evidence="5" key="2">
    <citation type="submission" date="2011-06" db="EMBL/GenBank/DDBJ databases">
        <title>The complete genome sequence of Alicyclobacillus acidocaldarius sp. Tc-4-1.</title>
        <authorList>
            <person name="Chen Y."/>
            <person name="He Y."/>
            <person name="Dong Z."/>
            <person name="Hu S."/>
        </authorList>
    </citation>
    <scope>NUCLEOTIDE SEQUENCE [LARGE SCALE GENOMIC DNA]</scope>
    <source>
        <strain evidence="5">Tc-4-1</strain>
    </source>
</reference>
<keyword evidence="2" id="KW-0472">Membrane</keyword>
<feature type="transmembrane region" description="Helical" evidence="2">
    <location>
        <begin position="31"/>
        <end position="52"/>
    </location>
</feature>
<keyword evidence="2" id="KW-1133">Transmembrane helix</keyword>
<evidence type="ECO:0000313" key="4">
    <source>
        <dbReference type="EMBL" id="AEJ43430.1"/>
    </source>
</evidence>
<dbReference type="Proteomes" id="UP000000292">
    <property type="component" value="Chromosome"/>
</dbReference>
<evidence type="ECO:0000259" key="3">
    <source>
        <dbReference type="Pfam" id="PF09992"/>
    </source>
</evidence>
<proteinExistence type="predicted"/>
<organism evidence="4 5">
    <name type="scientific">Alicyclobacillus acidocaldarius (strain Tc-4-1)</name>
    <name type="common">Bacillus acidocaldarius</name>
    <dbReference type="NCBI Taxonomy" id="1048834"/>
    <lineage>
        <taxon>Bacteria</taxon>
        <taxon>Bacillati</taxon>
        <taxon>Bacillota</taxon>
        <taxon>Bacilli</taxon>
        <taxon>Bacillales</taxon>
        <taxon>Alicyclobacillaceae</taxon>
        <taxon>Alicyclobacillus</taxon>
    </lineage>
</organism>
<dbReference type="eggNOG" id="COG4632">
    <property type="taxonomic scope" value="Bacteria"/>
</dbReference>
<name>F8IJB0_ALIAT</name>
<dbReference type="InterPro" id="IPR018711">
    <property type="entry name" value="NAGPA"/>
</dbReference>
<feature type="domain" description="Phosphodiester glycosidase" evidence="3">
    <location>
        <begin position="166"/>
        <end position="342"/>
    </location>
</feature>
<gene>
    <name evidence="4" type="ordered locus">TC41_1497</name>
</gene>
<dbReference type="AlphaFoldDB" id="F8IJB0"/>